<comment type="similarity">
    <text evidence="2">Belongs to the GtrA family.</text>
</comment>
<comment type="caution">
    <text evidence="8">The sequence shown here is derived from an EMBL/GenBank/DDBJ whole genome shotgun (WGS) entry which is preliminary data.</text>
</comment>
<dbReference type="PANTHER" id="PTHR38459">
    <property type="entry name" value="PROPHAGE BACTOPRENOL-LINKED GLUCOSE TRANSLOCASE HOMOLOG"/>
    <property type="match status" value="1"/>
</dbReference>
<dbReference type="OrthoDB" id="9807815at2"/>
<gene>
    <name evidence="8" type="ORF">FPZ12_021665</name>
</gene>
<evidence type="ECO:0000256" key="5">
    <source>
        <dbReference type="ARBA" id="ARBA00023136"/>
    </source>
</evidence>
<dbReference type="GO" id="GO:0005886">
    <property type="term" value="C:plasma membrane"/>
    <property type="evidence" value="ECO:0007669"/>
    <property type="project" value="TreeGrafter"/>
</dbReference>
<comment type="subcellular location">
    <subcellularLocation>
        <location evidence="1">Membrane</location>
        <topology evidence="1">Multi-pass membrane protein</topology>
    </subcellularLocation>
</comment>
<protein>
    <submittedName>
        <fullName evidence="8">GtrA family protein</fullName>
    </submittedName>
</protein>
<keyword evidence="4 6" id="KW-1133">Transmembrane helix</keyword>
<accession>A0A5N0V2Y7</accession>
<evidence type="ECO:0000256" key="3">
    <source>
        <dbReference type="ARBA" id="ARBA00022692"/>
    </source>
</evidence>
<dbReference type="InterPro" id="IPR007267">
    <property type="entry name" value="GtrA_DPMS_TM"/>
</dbReference>
<keyword evidence="5 6" id="KW-0472">Membrane</keyword>
<reference evidence="8" key="1">
    <citation type="submission" date="2019-09" db="EMBL/GenBank/DDBJ databases">
        <authorList>
            <person name="Teo W.F.A."/>
            <person name="Duangmal K."/>
        </authorList>
    </citation>
    <scope>NUCLEOTIDE SEQUENCE [LARGE SCALE GENOMIC DNA]</scope>
    <source>
        <strain evidence="8">K81G1</strain>
    </source>
</reference>
<keyword evidence="3 6" id="KW-0812">Transmembrane</keyword>
<evidence type="ECO:0000313" key="8">
    <source>
        <dbReference type="EMBL" id="KAA9158914.1"/>
    </source>
</evidence>
<feature type="transmembrane region" description="Helical" evidence="6">
    <location>
        <begin position="25"/>
        <end position="45"/>
    </location>
</feature>
<evidence type="ECO:0000256" key="4">
    <source>
        <dbReference type="ARBA" id="ARBA00022989"/>
    </source>
</evidence>
<evidence type="ECO:0000256" key="1">
    <source>
        <dbReference type="ARBA" id="ARBA00004141"/>
    </source>
</evidence>
<feature type="transmembrane region" description="Helical" evidence="6">
    <location>
        <begin position="131"/>
        <end position="150"/>
    </location>
</feature>
<evidence type="ECO:0000256" key="2">
    <source>
        <dbReference type="ARBA" id="ARBA00009399"/>
    </source>
</evidence>
<evidence type="ECO:0000313" key="9">
    <source>
        <dbReference type="Proteomes" id="UP000319769"/>
    </source>
</evidence>
<organism evidence="8 9">
    <name type="scientific">Amycolatopsis acidicola</name>
    <dbReference type="NCBI Taxonomy" id="2596893"/>
    <lineage>
        <taxon>Bacteria</taxon>
        <taxon>Bacillati</taxon>
        <taxon>Actinomycetota</taxon>
        <taxon>Actinomycetes</taxon>
        <taxon>Pseudonocardiales</taxon>
        <taxon>Pseudonocardiaceae</taxon>
        <taxon>Amycolatopsis</taxon>
    </lineage>
</organism>
<dbReference type="Proteomes" id="UP000319769">
    <property type="component" value="Unassembled WGS sequence"/>
</dbReference>
<dbReference type="Pfam" id="PF04138">
    <property type="entry name" value="GtrA_DPMS_TM"/>
    <property type="match status" value="1"/>
</dbReference>
<dbReference type="GO" id="GO:0000271">
    <property type="term" value="P:polysaccharide biosynthetic process"/>
    <property type="evidence" value="ECO:0007669"/>
    <property type="project" value="InterPro"/>
</dbReference>
<feature type="transmembrane region" description="Helical" evidence="6">
    <location>
        <begin position="57"/>
        <end position="73"/>
    </location>
</feature>
<proteinExistence type="inferred from homology"/>
<dbReference type="AlphaFoldDB" id="A0A5N0V2Y7"/>
<dbReference type="RefSeq" id="WP_144748292.1">
    <property type="nucleotide sequence ID" value="NZ_VMNW02000032.1"/>
</dbReference>
<evidence type="ECO:0000259" key="7">
    <source>
        <dbReference type="Pfam" id="PF04138"/>
    </source>
</evidence>
<name>A0A5N0V2Y7_9PSEU</name>
<feature type="transmembrane region" description="Helical" evidence="6">
    <location>
        <begin position="93"/>
        <end position="111"/>
    </location>
</feature>
<dbReference type="PANTHER" id="PTHR38459:SF1">
    <property type="entry name" value="PROPHAGE BACTOPRENOL-LINKED GLUCOSE TRANSLOCASE HOMOLOG"/>
    <property type="match status" value="1"/>
</dbReference>
<keyword evidence="9" id="KW-1185">Reference proteome</keyword>
<feature type="domain" description="GtrA/DPMS transmembrane" evidence="7">
    <location>
        <begin position="27"/>
        <end position="157"/>
    </location>
</feature>
<dbReference type="EMBL" id="VMNW02000032">
    <property type="protein sequence ID" value="KAA9158914.1"/>
    <property type="molecule type" value="Genomic_DNA"/>
</dbReference>
<dbReference type="InterPro" id="IPR051401">
    <property type="entry name" value="GtrA_CellWall_Glycosyl"/>
</dbReference>
<evidence type="ECO:0000256" key="6">
    <source>
        <dbReference type="SAM" id="Phobius"/>
    </source>
</evidence>
<sequence length="201" mass="22605">MTVVESVLSHTPEPLRSVLIKHREMLKFAIVGGTTFVVDNGVWYLLKLSVLEDKPTTAKAIAIIVATIVSYVLNREWSFRTRGGRERHHEAALFFVVSGLAVLVNLIPLYLSRYAFHLEVPNVSRWVQETADFVSGSIIGMLLAMVFRFWGFKKFVFPSDLGQRRRDAARAPEAVPAETAEVAEVTDITKIKQLRPKQPNA</sequence>